<evidence type="ECO:0000256" key="1">
    <source>
        <dbReference type="ARBA" id="ARBA00009437"/>
    </source>
</evidence>
<reference evidence="6 7" key="1">
    <citation type="submission" date="2016-12" db="EMBL/GenBank/DDBJ databases">
        <authorList>
            <person name="Song W.-J."/>
            <person name="Kurnit D.M."/>
        </authorList>
    </citation>
    <scope>NUCLEOTIDE SEQUENCE [LARGE SCALE GENOMIC DNA]</scope>
    <source>
        <strain evidence="6 7">ATCC 43942</strain>
    </source>
</reference>
<dbReference type="PANTHER" id="PTHR30537">
    <property type="entry name" value="HTH-TYPE TRANSCRIPTIONAL REGULATOR"/>
    <property type="match status" value="1"/>
</dbReference>
<dbReference type="EMBL" id="CP018835">
    <property type="protein sequence ID" value="ASA56472.1"/>
    <property type="molecule type" value="Genomic_DNA"/>
</dbReference>
<dbReference type="GO" id="GO:0003700">
    <property type="term" value="F:DNA-binding transcription factor activity"/>
    <property type="evidence" value="ECO:0007669"/>
    <property type="project" value="InterPro"/>
</dbReference>
<dbReference type="InterPro" id="IPR000847">
    <property type="entry name" value="LysR_HTH_N"/>
</dbReference>
<dbReference type="AlphaFoldDB" id="A0A1Z2SH30"/>
<keyword evidence="3" id="KW-0238">DNA-binding</keyword>
<dbReference type="FunFam" id="1.10.10.10:FF:000001">
    <property type="entry name" value="LysR family transcriptional regulator"/>
    <property type="match status" value="1"/>
</dbReference>
<dbReference type="CDD" id="cd08472">
    <property type="entry name" value="PBP2_CrgA_like_3"/>
    <property type="match status" value="1"/>
</dbReference>
<dbReference type="GO" id="GO:0043565">
    <property type="term" value="F:sequence-specific DNA binding"/>
    <property type="evidence" value="ECO:0007669"/>
    <property type="project" value="TreeGrafter"/>
</dbReference>
<dbReference type="InterPro" id="IPR036388">
    <property type="entry name" value="WH-like_DNA-bd_sf"/>
</dbReference>
<accession>A0A1Z2SH30</accession>
<dbReference type="Gene3D" id="3.40.190.290">
    <property type="match status" value="1"/>
</dbReference>
<dbReference type="InterPro" id="IPR058163">
    <property type="entry name" value="LysR-type_TF_proteobact-type"/>
</dbReference>
<dbReference type="InterPro" id="IPR005119">
    <property type="entry name" value="LysR_subst-bd"/>
</dbReference>
<keyword evidence="2" id="KW-0805">Transcription regulation</keyword>
<protein>
    <submittedName>
        <fullName evidence="6">LysR family transcriptional regulator</fullName>
    </submittedName>
</protein>
<dbReference type="InterPro" id="IPR036390">
    <property type="entry name" value="WH_DNA-bd_sf"/>
</dbReference>
<comment type="similarity">
    <text evidence="1">Belongs to the LysR transcriptional regulatory family.</text>
</comment>
<evidence type="ECO:0000256" key="2">
    <source>
        <dbReference type="ARBA" id="ARBA00023015"/>
    </source>
</evidence>
<dbReference type="Pfam" id="PF00126">
    <property type="entry name" value="HTH_1"/>
    <property type="match status" value="1"/>
</dbReference>
<dbReference type="GO" id="GO:0006351">
    <property type="term" value="P:DNA-templated transcription"/>
    <property type="evidence" value="ECO:0007669"/>
    <property type="project" value="TreeGrafter"/>
</dbReference>
<dbReference type="PROSITE" id="PS50931">
    <property type="entry name" value="HTH_LYSR"/>
    <property type="match status" value="1"/>
</dbReference>
<evidence type="ECO:0000313" key="6">
    <source>
        <dbReference type="EMBL" id="ASA56472.1"/>
    </source>
</evidence>
<evidence type="ECO:0000256" key="4">
    <source>
        <dbReference type="ARBA" id="ARBA00023163"/>
    </source>
</evidence>
<dbReference type="Gene3D" id="1.10.10.10">
    <property type="entry name" value="Winged helix-like DNA-binding domain superfamily/Winged helix DNA-binding domain"/>
    <property type="match status" value="1"/>
</dbReference>
<feature type="domain" description="HTH lysR-type" evidence="5">
    <location>
        <begin position="1"/>
        <end position="59"/>
    </location>
</feature>
<gene>
    <name evidence="6" type="ORF">BSQ33_12715</name>
</gene>
<dbReference type="RefSeq" id="WP_021020786.1">
    <property type="nucleotide sequence ID" value="NZ_CP018835.1"/>
</dbReference>
<proteinExistence type="inferred from homology"/>
<dbReference type="Pfam" id="PF03466">
    <property type="entry name" value="LysR_substrate"/>
    <property type="match status" value="1"/>
</dbReference>
<dbReference type="KEGG" id="vga:BSQ33_12715"/>
<sequence length="298" mass="33606">MDRFEGMRVFVQVVDAKHFGKAAEALNIPKSTVSRIIKEMEDYLGVKLLQRTTRKLSVTPDGESYATQCRHILAEISAIESNFPNKARNPSGRLKVSMPTSLAHHSILPKISEFIDKYPDIELLLCTSDKNVDLFHDGYDCVIRAGEIEDSTSLVARPLITSSWVVVASPTYIKRFGKPENLDELTKHHSIGYLSQSSGRVINWQFIDNEENVKVQMNETLKVNDTDTFINCGLQGLGLIRIASYLAQPYIDNGKFIPVLEQYQTPMIPLSLVYPQSKHLNLSFRVFADWIQSVLTTA</sequence>
<organism evidence="6 7">
    <name type="scientific">Vibrio gazogenes</name>
    <dbReference type="NCBI Taxonomy" id="687"/>
    <lineage>
        <taxon>Bacteria</taxon>
        <taxon>Pseudomonadati</taxon>
        <taxon>Pseudomonadota</taxon>
        <taxon>Gammaproteobacteria</taxon>
        <taxon>Vibrionales</taxon>
        <taxon>Vibrionaceae</taxon>
        <taxon>Vibrio</taxon>
    </lineage>
</organism>
<dbReference type="Proteomes" id="UP000196708">
    <property type="component" value="Chromosome 1"/>
</dbReference>
<evidence type="ECO:0000256" key="3">
    <source>
        <dbReference type="ARBA" id="ARBA00023125"/>
    </source>
</evidence>
<name>A0A1Z2SH30_VIBGA</name>
<keyword evidence="4" id="KW-0804">Transcription</keyword>
<dbReference type="OrthoDB" id="9786526at2"/>
<dbReference type="SUPFAM" id="SSF53850">
    <property type="entry name" value="Periplasmic binding protein-like II"/>
    <property type="match status" value="1"/>
</dbReference>
<evidence type="ECO:0000313" key="7">
    <source>
        <dbReference type="Proteomes" id="UP000196708"/>
    </source>
</evidence>
<dbReference type="PANTHER" id="PTHR30537:SF72">
    <property type="entry name" value="LYSR FAMILY TRANSCRIPTIONAL REGULATOR"/>
    <property type="match status" value="1"/>
</dbReference>
<dbReference type="SUPFAM" id="SSF46785">
    <property type="entry name" value="Winged helix' DNA-binding domain"/>
    <property type="match status" value="1"/>
</dbReference>
<evidence type="ECO:0000259" key="5">
    <source>
        <dbReference type="PROSITE" id="PS50931"/>
    </source>
</evidence>